<dbReference type="CDD" id="cd08493">
    <property type="entry name" value="PBP2_DppA_like"/>
    <property type="match status" value="1"/>
</dbReference>
<dbReference type="InterPro" id="IPR030678">
    <property type="entry name" value="Peptide/Ni-bd"/>
</dbReference>
<evidence type="ECO:0000256" key="2">
    <source>
        <dbReference type="ARBA" id="ARBA00022729"/>
    </source>
</evidence>
<dbReference type="InterPro" id="IPR000914">
    <property type="entry name" value="SBP_5_dom"/>
</dbReference>
<comment type="similarity">
    <text evidence="1">Belongs to the bacterial solute-binding protein 5 family.</text>
</comment>
<protein>
    <submittedName>
        <fullName evidence="5">ABC transporter substrate-binding protein</fullName>
    </submittedName>
</protein>
<dbReference type="PANTHER" id="PTHR30290">
    <property type="entry name" value="PERIPLASMIC BINDING COMPONENT OF ABC TRANSPORTER"/>
    <property type="match status" value="1"/>
</dbReference>
<dbReference type="PIRSF" id="PIRSF002741">
    <property type="entry name" value="MppA"/>
    <property type="match status" value="1"/>
</dbReference>
<dbReference type="GO" id="GO:0030288">
    <property type="term" value="C:outer membrane-bounded periplasmic space"/>
    <property type="evidence" value="ECO:0007669"/>
    <property type="project" value="UniProtKB-ARBA"/>
</dbReference>
<dbReference type="PANTHER" id="PTHR30290:SF38">
    <property type="entry name" value="D,D-DIPEPTIDE-BINDING PERIPLASMIC PROTEIN DDPA-RELATED"/>
    <property type="match status" value="1"/>
</dbReference>
<reference evidence="6" key="1">
    <citation type="submission" date="2019-07" db="EMBL/GenBank/DDBJ databases">
        <title>Chitinimonas sp. nov., isolated from Ny-Alesund, arctica soil.</title>
        <authorList>
            <person name="Xu Q."/>
            <person name="Peng F."/>
        </authorList>
    </citation>
    <scope>NUCLEOTIDE SEQUENCE [LARGE SCALE GENOMIC DNA]</scope>
    <source>
        <strain evidence="6">R3-44</strain>
    </source>
</reference>
<dbReference type="GO" id="GO:0015833">
    <property type="term" value="P:peptide transport"/>
    <property type="evidence" value="ECO:0007669"/>
    <property type="project" value="TreeGrafter"/>
</dbReference>
<dbReference type="InterPro" id="IPR039424">
    <property type="entry name" value="SBP_5"/>
</dbReference>
<sequence>MILIRLLCLLAGSAALAASPPLVVCVDSDPDGFDSALSDTAATHRAAAYPLYNRLVAYAPGTAALQPELAQSWASSADGLQWTFKLRRGVVFHRSAAFQASRPFNADDVLWSVQRQLDPKHPGAAAAPAGFPGAVAGNWSELIRAVVKLDDYTVRFDLTRPYAPLPALLASWPFSIVSAEYGERLAQRGQLAKLASEPIGTGPYQLLKYDKGAIIRYAAHPGYFKGPVAIGKLIFSIQADASVRVQKLRRGECQLADSLRPQDKAALAGDSRLAVRAYLPQITSFLAFNSQRKPFDDARIRRALSLAIDRAAIVRAVYEGQADTGLWPYSGKALWGVPSGAAPAPDLAQARRLLKEAGYPNGFDTQIWARVGGGASNVNPRLTAELVQADWAKLGVRAKVVAMESAELGRRGRLGEHDTIISGWMNSLDPDELYTNLLTCQAATTSTARWCDPAFDAEIAFAQAGSDRAARDKAYRSAAARFVTAAPWAVLAYPYAGLAHDKRLLGVQPSAAAPYQLERLRWP</sequence>
<name>A0A516SIY9_9NEIS</name>
<dbReference type="Gene3D" id="3.10.105.10">
    <property type="entry name" value="Dipeptide-binding Protein, Domain 3"/>
    <property type="match status" value="1"/>
</dbReference>
<evidence type="ECO:0000256" key="1">
    <source>
        <dbReference type="ARBA" id="ARBA00005695"/>
    </source>
</evidence>
<evidence type="ECO:0000259" key="4">
    <source>
        <dbReference type="Pfam" id="PF00496"/>
    </source>
</evidence>
<dbReference type="KEGG" id="cari:FNU76_18095"/>
<proteinExistence type="inferred from homology"/>
<evidence type="ECO:0000256" key="3">
    <source>
        <dbReference type="SAM" id="SignalP"/>
    </source>
</evidence>
<dbReference type="OrthoDB" id="3225986at2"/>
<dbReference type="EMBL" id="CP041730">
    <property type="protein sequence ID" value="QDQ28103.1"/>
    <property type="molecule type" value="Genomic_DNA"/>
</dbReference>
<dbReference type="Pfam" id="PF00496">
    <property type="entry name" value="SBP_bac_5"/>
    <property type="match status" value="1"/>
</dbReference>
<gene>
    <name evidence="5" type="ORF">FNU76_18095</name>
</gene>
<organism evidence="5 6">
    <name type="scientific">Chitinimonas arctica</name>
    <dbReference type="NCBI Taxonomy" id="2594795"/>
    <lineage>
        <taxon>Bacteria</taxon>
        <taxon>Pseudomonadati</taxon>
        <taxon>Pseudomonadota</taxon>
        <taxon>Betaproteobacteria</taxon>
        <taxon>Neisseriales</taxon>
        <taxon>Chitinibacteraceae</taxon>
        <taxon>Chitinimonas</taxon>
    </lineage>
</organism>
<dbReference type="GO" id="GO:1904680">
    <property type="term" value="F:peptide transmembrane transporter activity"/>
    <property type="evidence" value="ECO:0007669"/>
    <property type="project" value="TreeGrafter"/>
</dbReference>
<dbReference type="Gene3D" id="3.40.190.10">
    <property type="entry name" value="Periplasmic binding protein-like II"/>
    <property type="match status" value="1"/>
</dbReference>
<evidence type="ECO:0000313" key="5">
    <source>
        <dbReference type="EMBL" id="QDQ28103.1"/>
    </source>
</evidence>
<dbReference type="AlphaFoldDB" id="A0A516SIY9"/>
<feature type="signal peptide" evidence="3">
    <location>
        <begin position="1"/>
        <end position="17"/>
    </location>
</feature>
<dbReference type="Gene3D" id="3.90.76.10">
    <property type="entry name" value="Dipeptide-binding Protein, Domain 1"/>
    <property type="match status" value="1"/>
</dbReference>
<dbReference type="GO" id="GO:0043190">
    <property type="term" value="C:ATP-binding cassette (ABC) transporter complex"/>
    <property type="evidence" value="ECO:0007669"/>
    <property type="project" value="InterPro"/>
</dbReference>
<keyword evidence="6" id="KW-1185">Reference proteome</keyword>
<keyword evidence="2 3" id="KW-0732">Signal</keyword>
<feature type="domain" description="Solute-binding protein family 5" evidence="4">
    <location>
        <begin position="65"/>
        <end position="442"/>
    </location>
</feature>
<evidence type="ECO:0000313" key="6">
    <source>
        <dbReference type="Proteomes" id="UP000317550"/>
    </source>
</evidence>
<accession>A0A516SIY9</accession>
<feature type="chain" id="PRO_5022087605" evidence="3">
    <location>
        <begin position="18"/>
        <end position="523"/>
    </location>
</feature>
<dbReference type="Proteomes" id="UP000317550">
    <property type="component" value="Chromosome"/>
</dbReference>
<dbReference type="SUPFAM" id="SSF53850">
    <property type="entry name" value="Periplasmic binding protein-like II"/>
    <property type="match status" value="1"/>
</dbReference>
<dbReference type="RefSeq" id="WP_144279490.1">
    <property type="nucleotide sequence ID" value="NZ_CP041730.1"/>
</dbReference>